<reference evidence="1 2" key="1">
    <citation type="submission" date="2016-10" db="EMBL/GenBank/DDBJ databases">
        <authorList>
            <person name="de Groot N.N."/>
        </authorList>
    </citation>
    <scope>NUCLEOTIDE SEQUENCE [LARGE SCALE GENOMIC DNA]</scope>
    <source>
        <strain evidence="1 2">CGMCC 4.5506</strain>
    </source>
</reference>
<proteinExistence type="predicted"/>
<dbReference type="Proteomes" id="UP000199494">
    <property type="component" value="Unassembled WGS sequence"/>
</dbReference>
<keyword evidence="2" id="KW-1185">Reference proteome</keyword>
<evidence type="ECO:0000313" key="2">
    <source>
        <dbReference type="Proteomes" id="UP000199494"/>
    </source>
</evidence>
<dbReference type="PROSITE" id="PS51318">
    <property type="entry name" value="TAT"/>
    <property type="match status" value="1"/>
</dbReference>
<evidence type="ECO:0000313" key="1">
    <source>
        <dbReference type="EMBL" id="SDC72539.1"/>
    </source>
</evidence>
<sequence length="356" mass="37339">MQAVSLSRRSALLGALGGAGALAFGSATAAAHPLRKPHIAVATNEPWGTYHVEPLLAEIASRRWRLTQLVPDLDGVDPETGVDVSTPGRFRHPDLLVLTGAGEWPVSCALRFPLSPLAASSLAYLGPERAPLARTVRRRLRTVTSSSRAEAKAFGGYLGVGRGRVRVVGSPQTDSLPRRAPEPDLVLVVTSVTRSDTGGNAPGTELLLAAAERLAAAGKRILVGLHPREDRSLWERYEISEEPTVTASAKAEAAIGIPGTVFPLITAVGTPVVGCVDAALSVPDYLLSVCSSTIGDPGEAVAAVESAALPDQRIITDAVGPVGGSAARLLDAWEGALFFRREPFHDRQHVGSEQFA</sequence>
<gene>
    <name evidence="1" type="ORF">SAMN05421630_103364</name>
</gene>
<dbReference type="InterPro" id="IPR006311">
    <property type="entry name" value="TAT_signal"/>
</dbReference>
<dbReference type="KEGG" id="pmad:BAY61_02045"/>
<dbReference type="RefSeq" id="WP_245865699.1">
    <property type="nucleotide sequence ID" value="NZ_CP016353.1"/>
</dbReference>
<protein>
    <submittedName>
        <fullName evidence="1">Uncharacterized protein</fullName>
    </submittedName>
</protein>
<organism evidence="1 2">
    <name type="scientific">Prauserella marina</name>
    <dbReference type="NCBI Taxonomy" id="530584"/>
    <lineage>
        <taxon>Bacteria</taxon>
        <taxon>Bacillati</taxon>
        <taxon>Actinomycetota</taxon>
        <taxon>Actinomycetes</taxon>
        <taxon>Pseudonocardiales</taxon>
        <taxon>Pseudonocardiaceae</taxon>
        <taxon>Prauserella</taxon>
    </lineage>
</organism>
<name>A0A222VY69_9PSEU</name>
<dbReference type="AlphaFoldDB" id="A0A222VY69"/>
<dbReference type="STRING" id="530584.SAMN05421630_103364"/>
<accession>A0A222VY69</accession>
<dbReference type="EMBL" id="FMZE01000003">
    <property type="protein sequence ID" value="SDC72539.1"/>
    <property type="molecule type" value="Genomic_DNA"/>
</dbReference>